<dbReference type="EMBL" id="CM044704">
    <property type="protein sequence ID" value="KAI5669003.1"/>
    <property type="molecule type" value="Genomic_DNA"/>
</dbReference>
<name>A0ACC0B8Q4_CATRO</name>
<protein>
    <submittedName>
        <fullName evidence="1">Uncharacterized protein</fullName>
    </submittedName>
</protein>
<evidence type="ECO:0000313" key="1">
    <source>
        <dbReference type="EMBL" id="KAI5669003.1"/>
    </source>
</evidence>
<accession>A0ACC0B8Q4</accession>
<sequence>MDRPSGVVSFKKFRTLCKTFSRFEEFKRYPEDYTLFYIFLFNREKIEKYHTGTGIPIPYLGPWRVGSGSKILYPGSKHNQLQVENSQEKRESFMALKFAIGLGKKNYLNIKILQKNLLTWMTLLGT</sequence>
<gene>
    <name evidence="1" type="ORF">M9H77_18856</name>
</gene>
<comment type="caution">
    <text evidence="1">The sequence shown here is derived from an EMBL/GenBank/DDBJ whole genome shotgun (WGS) entry which is preliminary data.</text>
</comment>
<organism evidence="1 2">
    <name type="scientific">Catharanthus roseus</name>
    <name type="common">Madagascar periwinkle</name>
    <name type="synonym">Vinca rosea</name>
    <dbReference type="NCBI Taxonomy" id="4058"/>
    <lineage>
        <taxon>Eukaryota</taxon>
        <taxon>Viridiplantae</taxon>
        <taxon>Streptophyta</taxon>
        <taxon>Embryophyta</taxon>
        <taxon>Tracheophyta</taxon>
        <taxon>Spermatophyta</taxon>
        <taxon>Magnoliopsida</taxon>
        <taxon>eudicotyledons</taxon>
        <taxon>Gunneridae</taxon>
        <taxon>Pentapetalae</taxon>
        <taxon>asterids</taxon>
        <taxon>lamiids</taxon>
        <taxon>Gentianales</taxon>
        <taxon>Apocynaceae</taxon>
        <taxon>Rauvolfioideae</taxon>
        <taxon>Vinceae</taxon>
        <taxon>Catharanthinae</taxon>
        <taxon>Catharanthus</taxon>
    </lineage>
</organism>
<reference evidence="2" key="1">
    <citation type="journal article" date="2023" name="Nat. Plants">
        <title>Single-cell RNA sequencing provides a high-resolution roadmap for understanding the multicellular compartmentation of specialized metabolism.</title>
        <authorList>
            <person name="Sun S."/>
            <person name="Shen X."/>
            <person name="Li Y."/>
            <person name="Li Y."/>
            <person name="Wang S."/>
            <person name="Li R."/>
            <person name="Zhang H."/>
            <person name="Shen G."/>
            <person name="Guo B."/>
            <person name="Wei J."/>
            <person name="Xu J."/>
            <person name="St-Pierre B."/>
            <person name="Chen S."/>
            <person name="Sun C."/>
        </authorList>
    </citation>
    <scope>NUCLEOTIDE SEQUENCE [LARGE SCALE GENOMIC DNA]</scope>
</reference>
<keyword evidence="2" id="KW-1185">Reference proteome</keyword>
<evidence type="ECO:0000313" key="2">
    <source>
        <dbReference type="Proteomes" id="UP001060085"/>
    </source>
</evidence>
<dbReference type="Proteomes" id="UP001060085">
    <property type="component" value="Linkage Group LG04"/>
</dbReference>
<proteinExistence type="predicted"/>